<proteinExistence type="predicted"/>
<comment type="caution">
    <text evidence="2">The sequence shown here is derived from an EMBL/GenBank/DDBJ whole genome shotgun (WGS) entry which is preliminary data.</text>
</comment>
<feature type="chain" id="PRO_5001915088" description="DUF4251 domain-containing protein" evidence="1">
    <location>
        <begin position="24"/>
        <end position="174"/>
    </location>
</feature>
<evidence type="ECO:0000313" key="3">
    <source>
        <dbReference type="Proteomes" id="UP000029525"/>
    </source>
</evidence>
<sequence>MKKLITMLFVAVLFIGCATTYYDSNGNPISKETMNQLTAEAVNGHLNEHRYRIFVDRMYPNQGPSRYLNNDYGLEVSGDSVGLFLPYWGRLYRAAMGYSDPALHFVQPLQSYDEQPIKDGRRIIMTTRNNSEVIQIIIEQFINASASVSVSSTDRDLIRYTGIMSLDDKFTKKQ</sequence>
<dbReference type="PROSITE" id="PS51257">
    <property type="entry name" value="PROKAR_LIPOPROTEIN"/>
    <property type="match status" value="1"/>
</dbReference>
<accession>A0A096A9G2</accession>
<gene>
    <name evidence="2" type="ORF">HMPREF0647_09155</name>
</gene>
<name>A0A096A9G2_9BACT</name>
<dbReference type="Proteomes" id="UP000029525">
    <property type="component" value="Unassembled WGS sequence"/>
</dbReference>
<dbReference type="EMBL" id="JRNQ01000068">
    <property type="protein sequence ID" value="KGF43738.1"/>
    <property type="molecule type" value="Genomic_DNA"/>
</dbReference>
<dbReference type="Pfam" id="PF14059">
    <property type="entry name" value="DUF4251"/>
    <property type="match status" value="1"/>
</dbReference>
<keyword evidence="1" id="KW-0732">Signal</keyword>
<dbReference type="AlphaFoldDB" id="A0A096A9G2"/>
<reference evidence="2 3" key="1">
    <citation type="submission" date="2014-07" db="EMBL/GenBank/DDBJ databases">
        <authorList>
            <person name="McCorrison J."/>
            <person name="Sanka R."/>
            <person name="Torralba M."/>
            <person name="Gillis M."/>
            <person name="Haft D.H."/>
            <person name="Methe B."/>
            <person name="Sutton G."/>
            <person name="Nelson K.E."/>
        </authorList>
    </citation>
    <scope>NUCLEOTIDE SEQUENCE [LARGE SCALE GENOMIC DNA]</scope>
    <source>
        <strain evidence="2 3">DNF00320</strain>
    </source>
</reference>
<feature type="signal peptide" evidence="1">
    <location>
        <begin position="1"/>
        <end position="23"/>
    </location>
</feature>
<evidence type="ECO:0008006" key="4">
    <source>
        <dbReference type="Google" id="ProtNLM"/>
    </source>
</evidence>
<evidence type="ECO:0000256" key="1">
    <source>
        <dbReference type="SAM" id="SignalP"/>
    </source>
</evidence>
<dbReference type="Gene3D" id="2.40.128.410">
    <property type="match status" value="1"/>
</dbReference>
<protein>
    <recommendedName>
        <fullName evidence="4">DUF4251 domain-containing protein</fullName>
    </recommendedName>
</protein>
<dbReference type="OrthoDB" id="1097715at2"/>
<evidence type="ECO:0000313" key="2">
    <source>
        <dbReference type="EMBL" id="KGF43738.1"/>
    </source>
</evidence>
<dbReference type="InterPro" id="IPR025347">
    <property type="entry name" value="DUF4251"/>
</dbReference>
<dbReference type="RefSeq" id="WP_036868063.1">
    <property type="nucleotide sequence ID" value="NZ_JRNQ01000068.1"/>
</dbReference>
<organism evidence="2 3">
    <name type="scientific">Prevotella bivia DNF00320</name>
    <dbReference type="NCBI Taxonomy" id="1401068"/>
    <lineage>
        <taxon>Bacteria</taxon>
        <taxon>Pseudomonadati</taxon>
        <taxon>Bacteroidota</taxon>
        <taxon>Bacteroidia</taxon>
        <taxon>Bacteroidales</taxon>
        <taxon>Prevotellaceae</taxon>
        <taxon>Prevotella</taxon>
    </lineage>
</organism>